<gene>
    <name evidence="2" type="ORF">HD842_003832</name>
</gene>
<evidence type="ECO:0000313" key="2">
    <source>
        <dbReference type="EMBL" id="MBB6135665.1"/>
    </source>
</evidence>
<dbReference type="InterPro" id="IPR002545">
    <property type="entry name" value="CheW-lke_dom"/>
</dbReference>
<dbReference type="RefSeq" id="WP_183556318.1">
    <property type="nucleotide sequence ID" value="NZ_BAAAEK010000003.1"/>
</dbReference>
<organism evidence="2 3">
    <name type="scientific">Massilia aurea</name>
    <dbReference type="NCBI Taxonomy" id="373040"/>
    <lineage>
        <taxon>Bacteria</taxon>
        <taxon>Pseudomonadati</taxon>
        <taxon>Pseudomonadota</taxon>
        <taxon>Betaproteobacteria</taxon>
        <taxon>Burkholderiales</taxon>
        <taxon>Oxalobacteraceae</taxon>
        <taxon>Telluria group</taxon>
        <taxon>Massilia</taxon>
    </lineage>
</organism>
<accession>A0A7W9X3A5</accession>
<dbReference type="GO" id="GO:0006935">
    <property type="term" value="P:chemotaxis"/>
    <property type="evidence" value="ECO:0007669"/>
    <property type="project" value="InterPro"/>
</dbReference>
<dbReference type="PROSITE" id="PS50851">
    <property type="entry name" value="CHEW"/>
    <property type="match status" value="1"/>
</dbReference>
<dbReference type="Proteomes" id="UP000540787">
    <property type="component" value="Unassembled WGS sequence"/>
</dbReference>
<dbReference type="Gene3D" id="2.40.50.180">
    <property type="entry name" value="CheA-289, Domain 4"/>
    <property type="match status" value="1"/>
</dbReference>
<reference evidence="2 3" key="1">
    <citation type="submission" date="2020-08" db="EMBL/GenBank/DDBJ databases">
        <title>The Agave Microbiome: Exploring the role of microbial communities in plant adaptations to desert environments.</title>
        <authorList>
            <person name="Partida-Martinez L.P."/>
        </authorList>
    </citation>
    <scope>NUCLEOTIDE SEQUENCE [LARGE SCALE GENOMIC DNA]</scope>
    <source>
        <strain evidence="2 3">AT3.2</strain>
    </source>
</reference>
<dbReference type="InterPro" id="IPR036061">
    <property type="entry name" value="CheW-like_dom_sf"/>
</dbReference>
<keyword evidence="3" id="KW-1185">Reference proteome</keyword>
<dbReference type="SMART" id="SM00260">
    <property type="entry name" value="CheW"/>
    <property type="match status" value="1"/>
</dbReference>
<protein>
    <submittedName>
        <fullName evidence="2">Twitching motility protein PilI</fullName>
    </submittedName>
</protein>
<comment type="caution">
    <text evidence="2">The sequence shown here is derived from an EMBL/GenBank/DDBJ whole genome shotgun (WGS) entry which is preliminary data.</text>
</comment>
<feature type="domain" description="CheW-like" evidence="1">
    <location>
        <begin position="43"/>
        <end position="180"/>
    </location>
</feature>
<sequence length="180" mass="19088">MTTGGADERAGRRDPAARRTRLRLYQEQLLERMQAAKNGAGASVAQLGLAIGGARYLVDLAEVGEIVAPVPVTPVPLTRPWYLGLANVRGSLLGVIDLARYLDDGHVAAAAVPGSTPRLLVFAPALGLNCALLASAVYGLRHAGTMTRDGDALRDADGNTWMPLSLAALVREERFLHIAR</sequence>
<dbReference type="EMBL" id="JACHBX010000004">
    <property type="protein sequence ID" value="MBB6135665.1"/>
    <property type="molecule type" value="Genomic_DNA"/>
</dbReference>
<dbReference type="Pfam" id="PF01584">
    <property type="entry name" value="CheW"/>
    <property type="match status" value="1"/>
</dbReference>
<proteinExistence type="predicted"/>
<dbReference type="SUPFAM" id="SSF50341">
    <property type="entry name" value="CheW-like"/>
    <property type="match status" value="1"/>
</dbReference>
<dbReference type="GO" id="GO:0007165">
    <property type="term" value="P:signal transduction"/>
    <property type="evidence" value="ECO:0007669"/>
    <property type="project" value="InterPro"/>
</dbReference>
<evidence type="ECO:0000313" key="3">
    <source>
        <dbReference type="Proteomes" id="UP000540787"/>
    </source>
</evidence>
<evidence type="ECO:0000259" key="1">
    <source>
        <dbReference type="PROSITE" id="PS50851"/>
    </source>
</evidence>
<dbReference type="AlphaFoldDB" id="A0A7W9X3A5"/>
<name>A0A7W9X3A5_9BURK</name>